<dbReference type="RefSeq" id="WP_015546446.1">
    <property type="nucleotide sequence ID" value="NC_021030.1"/>
</dbReference>
<dbReference type="EMBL" id="FP929032">
    <property type="protein sequence ID" value="CBK63531.1"/>
    <property type="molecule type" value="Genomic_DNA"/>
</dbReference>
<gene>
    <name evidence="3" type="ORF">AL1_10040</name>
</gene>
<dbReference type="Gene3D" id="3.40.50.1110">
    <property type="entry name" value="SGNH hydrolase"/>
    <property type="match status" value="1"/>
</dbReference>
<organism evidence="3 4">
    <name type="scientific">Alistipes shahii WAL 8301</name>
    <dbReference type="NCBI Taxonomy" id="717959"/>
    <lineage>
        <taxon>Bacteria</taxon>
        <taxon>Pseudomonadati</taxon>
        <taxon>Bacteroidota</taxon>
        <taxon>Bacteroidia</taxon>
        <taxon>Bacteroidales</taxon>
        <taxon>Rikenellaceae</taxon>
        <taxon>Alistipes</taxon>
    </lineage>
</organism>
<evidence type="ECO:0000256" key="1">
    <source>
        <dbReference type="SAM" id="SignalP"/>
    </source>
</evidence>
<dbReference type="InterPro" id="IPR051532">
    <property type="entry name" value="Ester_Hydrolysis_Enzymes"/>
</dbReference>
<dbReference type="KEGG" id="ash:AL1_10040"/>
<dbReference type="PANTHER" id="PTHR30383">
    <property type="entry name" value="THIOESTERASE 1/PROTEASE 1/LYSOPHOSPHOLIPASE L1"/>
    <property type="match status" value="1"/>
</dbReference>
<dbReference type="CDD" id="cd04501">
    <property type="entry name" value="SGNH_hydrolase_like_4"/>
    <property type="match status" value="1"/>
</dbReference>
<name>D4IKR9_9BACT</name>
<feature type="domain" description="SGNH hydrolase-type esterase" evidence="2">
    <location>
        <begin position="47"/>
        <end position="209"/>
    </location>
</feature>
<accession>D4IKR9</accession>
<dbReference type="PATRIC" id="fig|717959.3.peg.2599"/>
<dbReference type="HOGENOM" id="CLU_051989_5_1_10"/>
<dbReference type="PANTHER" id="PTHR30383:SF5">
    <property type="entry name" value="SGNH HYDROLASE-TYPE ESTERASE DOMAIN-CONTAINING PROTEIN"/>
    <property type="match status" value="1"/>
</dbReference>
<dbReference type="OrthoDB" id="9805821at2"/>
<feature type="chain" id="PRO_5003059314" evidence="1">
    <location>
        <begin position="23"/>
        <end position="232"/>
    </location>
</feature>
<reference evidence="3 4" key="1">
    <citation type="submission" date="2010-03" db="EMBL/GenBank/DDBJ databases">
        <title>The genome sequence of Alistipes shahii WAL 8301.</title>
        <authorList>
            <consortium name="metaHIT consortium -- http://www.metahit.eu/"/>
            <person name="Pajon A."/>
            <person name="Turner K."/>
            <person name="Parkhill J."/>
        </authorList>
    </citation>
    <scope>NUCLEOTIDE SEQUENCE [LARGE SCALE GENOMIC DNA]</scope>
    <source>
        <strain evidence="3 4">WAL 8301</strain>
    </source>
</reference>
<dbReference type="GO" id="GO:0004622">
    <property type="term" value="F:phosphatidylcholine lysophospholipase activity"/>
    <property type="evidence" value="ECO:0007669"/>
    <property type="project" value="TreeGrafter"/>
</dbReference>
<proteinExistence type="predicted"/>
<dbReference type="BioCyc" id="ASHA717959:AL1_RS04665-MONOMER"/>
<keyword evidence="4" id="KW-1185">Reference proteome</keyword>
<dbReference type="InterPro" id="IPR036514">
    <property type="entry name" value="SGNH_hydro_sf"/>
</dbReference>
<keyword evidence="1" id="KW-0732">Signal</keyword>
<reference evidence="3 4" key="2">
    <citation type="submission" date="2010-03" db="EMBL/GenBank/DDBJ databases">
        <authorList>
            <person name="Pajon A."/>
        </authorList>
    </citation>
    <scope>NUCLEOTIDE SEQUENCE [LARGE SCALE GENOMIC DNA]</scope>
    <source>
        <strain evidence="3 4">WAL 8301</strain>
    </source>
</reference>
<protein>
    <submittedName>
        <fullName evidence="3">Lysophospholipase L1 and related esterases</fullName>
    </submittedName>
</protein>
<evidence type="ECO:0000313" key="3">
    <source>
        <dbReference type="EMBL" id="CBK63531.1"/>
    </source>
</evidence>
<feature type="signal peptide" evidence="1">
    <location>
        <begin position="1"/>
        <end position="22"/>
    </location>
</feature>
<evidence type="ECO:0000259" key="2">
    <source>
        <dbReference type="Pfam" id="PF13472"/>
    </source>
</evidence>
<dbReference type="InterPro" id="IPR013830">
    <property type="entry name" value="SGNH_hydro"/>
</dbReference>
<dbReference type="Proteomes" id="UP000008794">
    <property type="component" value="Chromosome"/>
</dbReference>
<dbReference type="STRING" id="717959.AL1_10040"/>
<sequence length="232" mass="25035">MKKLLTVVAVLAGIAICADAHAQNDWAGFSRFEQANREQPSAPKAVFMGNSITEGWIGKHPGFFSSNGYVSRGISGQTTSQMLVRFRADVIDLHPQVVVICGGTNDIAQNNGYISLPHIFGNIVSMVELARANGIAPILCSLLPARDFGWHKGLEPAPKIIELNRMIRAYAAQEKIPYVDYHTPMAEPDGGMIAAYTGDGVHPTEAGYDVMEAIVQPVIGAALKHTGSKRHK</sequence>
<dbReference type="SUPFAM" id="SSF52266">
    <property type="entry name" value="SGNH hydrolase"/>
    <property type="match status" value="1"/>
</dbReference>
<dbReference type="GeneID" id="92757350"/>
<dbReference type="AlphaFoldDB" id="D4IKR9"/>
<dbReference type="Pfam" id="PF13472">
    <property type="entry name" value="Lipase_GDSL_2"/>
    <property type="match status" value="1"/>
</dbReference>
<evidence type="ECO:0000313" key="4">
    <source>
        <dbReference type="Proteomes" id="UP000008794"/>
    </source>
</evidence>